<gene>
    <name evidence="8" type="ORF">N7476_006109</name>
</gene>
<keyword evidence="9" id="KW-1185">Reference proteome</keyword>
<dbReference type="InterPro" id="IPR051711">
    <property type="entry name" value="Stress_Response_Reg"/>
</dbReference>
<evidence type="ECO:0000256" key="6">
    <source>
        <dbReference type="SAM" id="MobiDB-lite"/>
    </source>
</evidence>
<accession>A0A9W9PZW3</accession>
<dbReference type="PANTHER" id="PTHR47540">
    <property type="entry name" value="THIAMINE REPRESSIBLE GENES REGULATORY PROTEIN THI5"/>
    <property type="match status" value="1"/>
</dbReference>
<dbReference type="AlphaFoldDB" id="A0A9W9PZW3"/>
<evidence type="ECO:0000313" key="9">
    <source>
        <dbReference type="Proteomes" id="UP001147746"/>
    </source>
</evidence>
<comment type="caution">
    <text evidence="8">The sequence shown here is derived from an EMBL/GenBank/DDBJ whole genome shotgun (WGS) entry which is preliminary data.</text>
</comment>
<feature type="compositionally biased region" description="Polar residues" evidence="6">
    <location>
        <begin position="65"/>
        <end position="77"/>
    </location>
</feature>
<dbReference type="GO" id="GO:0006351">
    <property type="term" value="P:DNA-templated transcription"/>
    <property type="evidence" value="ECO:0007669"/>
    <property type="project" value="InterPro"/>
</dbReference>
<feature type="domain" description="Xylanolytic transcriptional activator regulatory" evidence="7">
    <location>
        <begin position="268"/>
        <end position="342"/>
    </location>
</feature>
<dbReference type="GO" id="GO:0045944">
    <property type="term" value="P:positive regulation of transcription by RNA polymerase II"/>
    <property type="evidence" value="ECO:0007669"/>
    <property type="project" value="TreeGrafter"/>
</dbReference>
<dbReference type="GO" id="GO:0043565">
    <property type="term" value="F:sequence-specific DNA binding"/>
    <property type="evidence" value="ECO:0007669"/>
    <property type="project" value="TreeGrafter"/>
</dbReference>
<dbReference type="Pfam" id="PF04082">
    <property type="entry name" value="Fungal_trans"/>
    <property type="match status" value="1"/>
</dbReference>
<dbReference type="GO" id="GO:0005634">
    <property type="term" value="C:nucleus"/>
    <property type="evidence" value="ECO:0007669"/>
    <property type="project" value="UniProtKB-SubCell"/>
</dbReference>
<dbReference type="CDD" id="cd12148">
    <property type="entry name" value="fungal_TF_MHR"/>
    <property type="match status" value="1"/>
</dbReference>
<name>A0A9W9PZW3_9EURO</name>
<evidence type="ECO:0000313" key="8">
    <source>
        <dbReference type="EMBL" id="KAJ5315802.1"/>
    </source>
</evidence>
<feature type="region of interest" description="Disordered" evidence="6">
    <location>
        <begin position="1"/>
        <end position="30"/>
    </location>
</feature>
<dbReference type="GO" id="GO:0008270">
    <property type="term" value="F:zinc ion binding"/>
    <property type="evidence" value="ECO:0007669"/>
    <property type="project" value="InterPro"/>
</dbReference>
<dbReference type="Proteomes" id="UP001147746">
    <property type="component" value="Unassembled WGS sequence"/>
</dbReference>
<evidence type="ECO:0000259" key="7">
    <source>
        <dbReference type="SMART" id="SM00906"/>
    </source>
</evidence>
<keyword evidence="2" id="KW-0805">Transcription regulation</keyword>
<proteinExistence type="predicted"/>
<evidence type="ECO:0000256" key="5">
    <source>
        <dbReference type="ARBA" id="ARBA00023242"/>
    </source>
</evidence>
<sequence>MAKAARTGTQRSASRSEAHHLNSETAVRPQKRSIAYLEQLIQDSQELHEQRQRASQESHPLATEHTVNYSPESTEATGTTIHDPAISEMPWFQSHDTWVLPVYISEAACISFASRLCQCLKDNESPTIHLPQWRYTDEATLASLLDESVQWPSLAHAQLLVKTALGHINPGFPMVLRKETLDVLCKIYQKGEFEKPALKCKYFALFAVGHVYSTPHDTFNASTLPGTSYFARAMSLLQIIPERPSMVHIESLLLLAYFCQFLNRFHSAYLLIGNALRLGLSLGLNYNVPQTQNLHPVEREHRVRIWWTIYVLDRYWGSKSGFPVQIHDDDVHVDLPSASASEAYSEQFSDAAYQTAGIKLAEITGHTTREIYSRKKSAESFLQREQKLLIQLKQWVQSLPEHIKLHPDKPNSKHTVLIHLQFSYCVILAIRPVLLNILIGHTNNDPGDSVEDVTPVLGALSEACIHAARYSLRLCQEEWISGSLAVYGYAFPAYIFSSALTLMISSMLPLGDPADIASVDIATEMLKILSVSDNLAAKDLYENLQRVRQCFDQHQAKSKTSSLSVNPNSLKPSTPGLQDQDESFHRSTLSFGPNAVPSVTEHLGPELTTEMALHNPLMQDFLTQSAMQIGFMNPPELLNDFDMAFGWSSDSLYTE</sequence>
<feature type="compositionally biased region" description="Basic and acidic residues" evidence="6">
    <location>
        <begin position="45"/>
        <end position="56"/>
    </location>
</feature>
<feature type="region of interest" description="Disordered" evidence="6">
    <location>
        <begin position="45"/>
        <end position="77"/>
    </location>
</feature>
<dbReference type="EMBL" id="JAPZBO010000005">
    <property type="protein sequence ID" value="KAJ5315802.1"/>
    <property type="molecule type" value="Genomic_DNA"/>
</dbReference>
<keyword evidence="5" id="KW-0539">Nucleus</keyword>
<keyword evidence="4" id="KW-0804">Transcription</keyword>
<reference evidence="8" key="2">
    <citation type="journal article" date="2023" name="IMA Fungus">
        <title>Comparative genomic study of the Penicillium genus elucidates a diverse pangenome and 15 lateral gene transfer events.</title>
        <authorList>
            <person name="Petersen C."/>
            <person name="Sorensen T."/>
            <person name="Nielsen M.R."/>
            <person name="Sondergaard T.E."/>
            <person name="Sorensen J.L."/>
            <person name="Fitzpatrick D.A."/>
            <person name="Frisvad J.C."/>
            <person name="Nielsen K.L."/>
        </authorList>
    </citation>
    <scope>NUCLEOTIDE SEQUENCE</scope>
    <source>
        <strain evidence="8">IBT 21472</strain>
    </source>
</reference>
<dbReference type="OrthoDB" id="3990906at2759"/>
<dbReference type="PANTHER" id="PTHR47540:SF6">
    <property type="entry name" value="ZN(II)2CYS6 TRANSCRIPTION FACTOR (EUROFUNG)"/>
    <property type="match status" value="1"/>
</dbReference>
<evidence type="ECO:0000256" key="3">
    <source>
        <dbReference type="ARBA" id="ARBA00023125"/>
    </source>
</evidence>
<evidence type="ECO:0000256" key="4">
    <source>
        <dbReference type="ARBA" id="ARBA00023163"/>
    </source>
</evidence>
<evidence type="ECO:0000256" key="2">
    <source>
        <dbReference type="ARBA" id="ARBA00023015"/>
    </source>
</evidence>
<keyword evidence="3" id="KW-0238">DNA-binding</keyword>
<dbReference type="SMART" id="SM00906">
    <property type="entry name" value="Fungal_trans"/>
    <property type="match status" value="1"/>
</dbReference>
<dbReference type="InterPro" id="IPR007219">
    <property type="entry name" value="XnlR_reg_dom"/>
</dbReference>
<evidence type="ECO:0000256" key="1">
    <source>
        <dbReference type="ARBA" id="ARBA00004123"/>
    </source>
</evidence>
<comment type="subcellular location">
    <subcellularLocation>
        <location evidence="1">Nucleus</location>
    </subcellularLocation>
</comment>
<organism evidence="8 9">
    <name type="scientific">Penicillium atrosanguineum</name>
    <dbReference type="NCBI Taxonomy" id="1132637"/>
    <lineage>
        <taxon>Eukaryota</taxon>
        <taxon>Fungi</taxon>
        <taxon>Dikarya</taxon>
        <taxon>Ascomycota</taxon>
        <taxon>Pezizomycotina</taxon>
        <taxon>Eurotiomycetes</taxon>
        <taxon>Eurotiomycetidae</taxon>
        <taxon>Eurotiales</taxon>
        <taxon>Aspergillaceae</taxon>
        <taxon>Penicillium</taxon>
    </lineage>
</organism>
<reference evidence="8" key="1">
    <citation type="submission" date="2022-12" db="EMBL/GenBank/DDBJ databases">
        <authorList>
            <person name="Petersen C."/>
        </authorList>
    </citation>
    <scope>NUCLEOTIDE SEQUENCE</scope>
    <source>
        <strain evidence="8">IBT 21472</strain>
    </source>
</reference>
<feature type="compositionally biased region" description="Polar residues" evidence="6">
    <location>
        <begin position="558"/>
        <end position="577"/>
    </location>
</feature>
<feature type="region of interest" description="Disordered" evidence="6">
    <location>
        <begin position="558"/>
        <end position="581"/>
    </location>
</feature>
<protein>
    <submittedName>
        <fullName evidence="8">Fungal-specific transcription factor domain-containing protein</fullName>
    </submittedName>
</protein>